<accession>A0A8H7R130</accession>
<keyword evidence="7" id="KW-0346">Stress response</keyword>
<dbReference type="PRINTS" id="PR00452">
    <property type="entry name" value="SH3DOMAIN"/>
</dbReference>
<dbReference type="Pfam" id="PF00018">
    <property type="entry name" value="SH3_1"/>
    <property type="match status" value="1"/>
</dbReference>
<evidence type="ECO:0000256" key="7">
    <source>
        <dbReference type="ARBA" id="ARBA00023016"/>
    </source>
</evidence>
<dbReference type="EMBL" id="JAEPRC010000256">
    <property type="protein sequence ID" value="KAG2202519.1"/>
    <property type="molecule type" value="Genomic_DNA"/>
</dbReference>
<comment type="subcellular location">
    <subcellularLocation>
        <location evidence="1">Cell membrane</location>
        <topology evidence="1">Multi-pass membrane protein</topology>
    </subcellularLocation>
</comment>
<feature type="transmembrane region" description="Helical" evidence="11">
    <location>
        <begin position="12"/>
        <end position="34"/>
    </location>
</feature>
<evidence type="ECO:0000256" key="8">
    <source>
        <dbReference type="ARBA" id="ARBA00023136"/>
    </source>
</evidence>
<evidence type="ECO:0000256" key="6">
    <source>
        <dbReference type="ARBA" id="ARBA00022989"/>
    </source>
</evidence>
<feature type="compositionally biased region" description="Polar residues" evidence="10">
    <location>
        <begin position="175"/>
        <end position="190"/>
    </location>
</feature>
<dbReference type="SMART" id="SM00326">
    <property type="entry name" value="SH3"/>
    <property type="match status" value="1"/>
</dbReference>
<feature type="region of interest" description="Disordered" evidence="10">
    <location>
        <begin position="175"/>
        <end position="197"/>
    </location>
</feature>
<keyword evidence="6 11" id="KW-1133">Transmembrane helix</keyword>
<feature type="transmembrane region" description="Helical" evidence="11">
    <location>
        <begin position="40"/>
        <end position="60"/>
    </location>
</feature>
<organism evidence="13 14">
    <name type="scientific">Mucor plumbeus</name>
    <dbReference type="NCBI Taxonomy" id="97098"/>
    <lineage>
        <taxon>Eukaryota</taxon>
        <taxon>Fungi</taxon>
        <taxon>Fungi incertae sedis</taxon>
        <taxon>Mucoromycota</taxon>
        <taxon>Mucoromycotina</taxon>
        <taxon>Mucoromycetes</taxon>
        <taxon>Mucorales</taxon>
        <taxon>Mucorineae</taxon>
        <taxon>Mucoraceae</taxon>
        <taxon>Mucor</taxon>
    </lineage>
</organism>
<reference evidence="13" key="1">
    <citation type="submission" date="2020-12" db="EMBL/GenBank/DDBJ databases">
        <title>Metabolic potential, ecology and presence of endohyphal bacteria is reflected in genomic diversity of Mucoromycotina.</title>
        <authorList>
            <person name="Muszewska A."/>
            <person name="Okrasinska A."/>
            <person name="Steczkiewicz K."/>
            <person name="Drgas O."/>
            <person name="Orlowska M."/>
            <person name="Perlinska-Lenart U."/>
            <person name="Aleksandrzak-Piekarczyk T."/>
            <person name="Szatraj K."/>
            <person name="Zielenkiewicz U."/>
            <person name="Pilsyk S."/>
            <person name="Malc E."/>
            <person name="Mieczkowski P."/>
            <person name="Kruszewska J.S."/>
            <person name="Biernat P."/>
            <person name="Pawlowska J."/>
        </authorList>
    </citation>
    <scope>NUCLEOTIDE SEQUENCE</scope>
    <source>
        <strain evidence="13">CBS 226.32</strain>
    </source>
</reference>
<evidence type="ECO:0000256" key="3">
    <source>
        <dbReference type="ARBA" id="ARBA00022443"/>
    </source>
</evidence>
<dbReference type="Gene3D" id="2.30.30.40">
    <property type="entry name" value="SH3 Domains"/>
    <property type="match status" value="1"/>
</dbReference>
<evidence type="ECO:0000313" key="14">
    <source>
        <dbReference type="Proteomes" id="UP000650833"/>
    </source>
</evidence>
<evidence type="ECO:0000256" key="11">
    <source>
        <dbReference type="SAM" id="Phobius"/>
    </source>
</evidence>
<dbReference type="Proteomes" id="UP000650833">
    <property type="component" value="Unassembled WGS sequence"/>
</dbReference>
<keyword evidence="3 9" id="KW-0728">SH3 domain</keyword>
<dbReference type="CDD" id="cd11855">
    <property type="entry name" value="SH3_Sho1p"/>
    <property type="match status" value="1"/>
</dbReference>
<feature type="transmembrane region" description="Helical" evidence="11">
    <location>
        <begin position="98"/>
        <end position="118"/>
    </location>
</feature>
<gene>
    <name evidence="13" type="ORF">INT46_005076</name>
</gene>
<dbReference type="PROSITE" id="PS50002">
    <property type="entry name" value="SH3"/>
    <property type="match status" value="1"/>
</dbReference>
<evidence type="ECO:0000313" key="13">
    <source>
        <dbReference type="EMBL" id="KAG2202519.1"/>
    </source>
</evidence>
<proteinExistence type="inferred from homology"/>
<dbReference type="SUPFAM" id="SSF50044">
    <property type="entry name" value="SH3-domain"/>
    <property type="match status" value="1"/>
</dbReference>
<evidence type="ECO:0000256" key="9">
    <source>
        <dbReference type="PROSITE-ProRule" id="PRU00192"/>
    </source>
</evidence>
<evidence type="ECO:0000256" key="10">
    <source>
        <dbReference type="SAM" id="MobiDB-lite"/>
    </source>
</evidence>
<feature type="transmembrane region" description="Helical" evidence="11">
    <location>
        <begin position="67"/>
        <end position="86"/>
    </location>
</feature>
<evidence type="ECO:0000256" key="5">
    <source>
        <dbReference type="ARBA" id="ARBA00022692"/>
    </source>
</evidence>
<keyword evidence="5 11" id="KW-0812">Transmembrane</keyword>
<evidence type="ECO:0000259" key="12">
    <source>
        <dbReference type="PROSITE" id="PS50002"/>
    </source>
</evidence>
<dbReference type="GO" id="GO:0005886">
    <property type="term" value="C:plasma membrane"/>
    <property type="evidence" value="ECO:0007669"/>
    <property type="project" value="UniProtKB-SubCell"/>
</dbReference>
<evidence type="ECO:0000256" key="2">
    <source>
        <dbReference type="ARBA" id="ARBA00009739"/>
    </source>
</evidence>
<dbReference type="InterPro" id="IPR035522">
    <property type="entry name" value="Sho1_SH3"/>
</dbReference>
<dbReference type="OrthoDB" id="5983572at2759"/>
<sequence>MQLNTTHITKNPIVLVSVLMSVVGWLITFIGACIIGRAGLLWWIVIYELLLLGGIFFSVFRQVFHHYQVVFLVFLGISISMLTGTIDGLINYTSGGNQAAGAGAVILIVMQFFWVILFGSTEESLVYQFIYSGFVSPVSQNVVNIGMHGSNGSPKDRESKIALSSPEAISYHTHQQQPSIASIHQQSPVPTSGMAPSPQQQILTAIALHPYTANPDDPNELSFAKEEVLEILNKSGNWWQAKKQDGTVGIVPSNYFAQ</sequence>
<comment type="caution">
    <text evidence="13">The sequence shown here is derived from an EMBL/GenBank/DDBJ whole genome shotgun (WGS) entry which is preliminary data.</text>
</comment>
<dbReference type="AlphaFoldDB" id="A0A8H7R130"/>
<comment type="similarity">
    <text evidence="2">Belongs to the SHO1 family.</text>
</comment>
<protein>
    <recommendedName>
        <fullName evidence="12">SH3 domain-containing protein</fullName>
    </recommendedName>
</protein>
<dbReference type="InterPro" id="IPR036028">
    <property type="entry name" value="SH3-like_dom_sf"/>
</dbReference>
<feature type="domain" description="SH3" evidence="12">
    <location>
        <begin position="200"/>
        <end position="258"/>
    </location>
</feature>
<evidence type="ECO:0000256" key="1">
    <source>
        <dbReference type="ARBA" id="ARBA00004651"/>
    </source>
</evidence>
<keyword evidence="8 11" id="KW-0472">Membrane</keyword>
<keyword evidence="14" id="KW-1185">Reference proteome</keyword>
<keyword evidence="4" id="KW-1003">Cell membrane</keyword>
<name>A0A8H7R130_9FUNG</name>
<evidence type="ECO:0000256" key="4">
    <source>
        <dbReference type="ARBA" id="ARBA00022475"/>
    </source>
</evidence>
<dbReference type="InterPro" id="IPR001452">
    <property type="entry name" value="SH3_domain"/>
</dbReference>